<dbReference type="RefSeq" id="XP_009177713.1">
    <property type="nucleotide sequence ID" value="XM_009179449.1"/>
</dbReference>
<dbReference type="KEGG" id="ovi:T265_12236"/>
<name>A0A074Z5G2_OPIVI</name>
<dbReference type="Proteomes" id="UP000054324">
    <property type="component" value="Unassembled WGS sequence"/>
</dbReference>
<dbReference type="AlphaFoldDB" id="A0A074Z5G2"/>
<dbReference type="CTD" id="20326404"/>
<organism evidence="1 2">
    <name type="scientific">Opisthorchis viverrini</name>
    <name type="common">Southeast Asian liver fluke</name>
    <dbReference type="NCBI Taxonomy" id="6198"/>
    <lineage>
        <taxon>Eukaryota</taxon>
        <taxon>Metazoa</taxon>
        <taxon>Spiralia</taxon>
        <taxon>Lophotrochozoa</taxon>
        <taxon>Platyhelminthes</taxon>
        <taxon>Trematoda</taxon>
        <taxon>Digenea</taxon>
        <taxon>Opisthorchiida</taxon>
        <taxon>Opisthorchiata</taxon>
        <taxon>Opisthorchiidae</taxon>
        <taxon>Opisthorchis</taxon>
    </lineage>
</organism>
<evidence type="ECO:0000313" key="2">
    <source>
        <dbReference type="Proteomes" id="UP000054324"/>
    </source>
</evidence>
<dbReference type="EMBL" id="KL600020">
    <property type="protein sequence ID" value="KER18540.1"/>
    <property type="molecule type" value="Genomic_DNA"/>
</dbReference>
<sequence>MSREQFLDNPMNEDYDASFLDHGFYKENLKPEMLSGPTGYVGPNRLNNTFQHCRMAPIRPKGE</sequence>
<protein>
    <submittedName>
        <fullName evidence="1">Uncharacterized protein</fullName>
    </submittedName>
</protein>
<accession>A0A074Z5G2</accession>
<evidence type="ECO:0000313" key="1">
    <source>
        <dbReference type="EMBL" id="KER18540.1"/>
    </source>
</evidence>
<reference evidence="1 2" key="1">
    <citation type="submission" date="2013-11" db="EMBL/GenBank/DDBJ databases">
        <title>Opisthorchis viverrini - life in the bile duct.</title>
        <authorList>
            <person name="Young N.D."/>
            <person name="Nagarajan N."/>
            <person name="Lin S.J."/>
            <person name="Korhonen P.K."/>
            <person name="Jex A.R."/>
            <person name="Hall R.S."/>
            <person name="Safavi-Hemami H."/>
            <person name="Kaewkong W."/>
            <person name="Bertrand D."/>
            <person name="Gao S."/>
            <person name="Seet Q."/>
            <person name="Wongkham S."/>
            <person name="Teh B.T."/>
            <person name="Wongkham C."/>
            <person name="Intapan P.M."/>
            <person name="Maleewong W."/>
            <person name="Yang X."/>
            <person name="Hu M."/>
            <person name="Wang Z."/>
            <person name="Hofmann A."/>
            <person name="Sternberg P.W."/>
            <person name="Tan P."/>
            <person name="Wang J."/>
            <person name="Gasser R.B."/>
        </authorList>
    </citation>
    <scope>NUCLEOTIDE SEQUENCE [LARGE SCALE GENOMIC DNA]</scope>
</reference>
<gene>
    <name evidence="1" type="ORF">T265_12236</name>
</gene>
<proteinExistence type="predicted"/>
<keyword evidence="2" id="KW-1185">Reference proteome</keyword>
<dbReference type="GeneID" id="20326404"/>